<evidence type="ECO:0000313" key="1">
    <source>
        <dbReference type="EMBL" id="APM37943.1"/>
    </source>
</evidence>
<evidence type="ECO:0000313" key="2">
    <source>
        <dbReference type="Proteomes" id="UP000184604"/>
    </source>
</evidence>
<reference evidence="1 2" key="1">
    <citation type="submission" date="2016-12" db="EMBL/GenBank/DDBJ databases">
        <title>Complete genome sequence of Clostridium kluyveri JZZ isolated from the pit mud of a Chinese flavor liquor-making factory.</title>
        <authorList>
            <person name="Wang Y."/>
        </authorList>
    </citation>
    <scope>NUCLEOTIDE SEQUENCE [LARGE SCALE GENOMIC DNA]</scope>
    <source>
        <strain evidence="1 2">JZZ</strain>
    </source>
</reference>
<dbReference type="EMBL" id="CP018335">
    <property type="protein sequence ID" value="APM37943.1"/>
    <property type="molecule type" value="Genomic_DNA"/>
</dbReference>
<dbReference type="Proteomes" id="UP000184604">
    <property type="component" value="Chromosome"/>
</dbReference>
<name>A0A1L5F4L8_CLOKL</name>
<dbReference type="OrthoDB" id="2046835at2"/>
<proteinExistence type="predicted"/>
<gene>
    <name evidence="1" type="ORF">BS101_03925</name>
</gene>
<organism evidence="1 2">
    <name type="scientific">Clostridium kluyveri</name>
    <dbReference type="NCBI Taxonomy" id="1534"/>
    <lineage>
        <taxon>Bacteria</taxon>
        <taxon>Bacillati</taxon>
        <taxon>Bacillota</taxon>
        <taxon>Clostridia</taxon>
        <taxon>Eubacteriales</taxon>
        <taxon>Clostridiaceae</taxon>
        <taxon>Clostridium</taxon>
    </lineage>
</organism>
<protein>
    <submittedName>
        <fullName evidence="1">Uncharacterized protein</fullName>
    </submittedName>
</protein>
<sequence>MSAPTDREKRLCQMFDSYCKPVQDNTDKYLRCKGGIPAQREEIIDIDTMIDLLPYEDEYASHRFMIFADELSCEISDELLYKSF</sequence>
<dbReference type="RefSeq" id="WP_073537641.1">
    <property type="nucleotide sequence ID" value="NZ_CP018335.1"/>
</dbReference>
<dbReference type="AlphaFoldDB" id="A0A1L5F4L8"/>
<accession>A0A1L5F4L8</accession>